<reference evidence="1" key="1">
    <citation type="journal article" date="2018" name="PLoS Negl. Trop. Dis.">
        <title>Sialome diversity of ticks revealed by RNAseq of single tick salivary glands.</title>
        <authorList>
            <person name="Perner J."/>
            <person name="Kropackova S."/>
            <person name="Kopacek P."/>
            <person name="Ribeiro J.M."/>
        </authorList>
    </citation>
    <scope>NUCLEOTIDE SEQUENCE</scope>
    <source>
        <strain evidence="1">Siblings of single egg batch collected in Ceske Budejovice</strain>
        <tissue evidence="1">Salivary glands</tissue>
    </source>
</reference>
<evidence type="ECO:0000313" key="1">
    <source>
        <dbReference type="EMBL" id="JAR92030.1"/>
    </source>
</evidence>
<organism evidence="1">
    <name type="scientific">Ixodes ricinus</name>
    <name type="common">Common tick</name>
    <name type="synonym">Acarus ricinus</name>
    <dbReference type="NCBI Taxonomy" id="34613"/>
    <lineage>
        <taxon>Eukaryota</taxon>
        <taxon>Metazoa</taxon>
        <taxon>Ecdysozoa</taxon>
        <taxon>Arthropoda</taxon>
        <taxon>Chelicerata</taxon>
        <taxon>Arachnida</taxon>
        <taxon>Acari</taxon>
        <taxon>Parasitiformes</taxon>
        <taxon>Ixodida</taxon>
        <taxon>Ixodoidea</taxon>
        <taxon>Ixodidae</taxon>
        <taxon>Ixodinae</taxon>
        <taxon>Ixodes</taxon>
    </lineage>
</organism>
<accession>A0A147BML0</accession>
<name>A0A147BML0_IXORI</name>
<dbReference type="EMBL" id="GEGO01003374">
    <property type="protein sequence ID" value="JAR92030.1"/>
    <property type="molecule type" value="Transcribed_RNA"/>
</dbReference>
<dbReference type="AlphaFoldDB" id="A0A147BML0"/>
<protein>
    <submittedName>
        <fullName evidence="1">Putative secreted protein</fullName>
    </submittedName>
</protein>
<proteinExistence type="predicted"/>
<sequence>MRLRTAGLAAVVTCDAISRQAPLGENRVRCLLSAPKERWRRESHSSLARSFAGASAVYFGKLVDLIYYGKINVHRNFTR</sequence>